<sequence length="240" mass="26208">MKVILTGATGAAGLEILRSAIADTSISRITVLSRRPIPAHVPASEKITRIEHSDFLSYPPELLARLEGHGACIWALGKSSAGMSEDEYTRLTHDFPMAALKAFDAAGIRGEDEKFRFVYISGDGANTDEKGVLFARVKGRTEKDLRAFAAQSAFVHAYNLRPGYFPTNPKDEALIRSASMRIAARILGPVISFGIPSKYIKVEDLAQFCLEAGKGHPEPGTFSNVQMKQLLKEWKGAETK</sequence>
<dbReference type="OrthoDB" id="9975943at2759"/>
<dbReference type="PANTHER" id="PTHR14097:SF9">
    <property type="entry name" value="EPIMERASE, PUTATIVE (AFU_ORTHOLOGUE AFUA_8G07320)-RELATED"/>
    <property type="match status" value="1"/>
</dbReference>
<evidence type="ECO:0000313" key="1">
    <source>
        <dbReference type="EMBL" id="OCB86471.1"/>
    </source>
</evidence>
<dbReference type="PANTHER" id="PTHR14097">
    <property type="entry name" value="OXIDOREDUCTASE HTATIP2"/>
    <property type="match status" value="1"/>
</dbReference>
<organism evidence="1 2">
    <name type="scientific">Sanghuangporus baumii</name>
    <name type="common">Phellinus baumii</name>
    <dbReference type="NCBI Taxonomy" id="108892"/>
    <lineage>
        <taxon>Eukaryota</taxon>
        <taxon>Fungi</taxon>
        <taxon>Dikarya</taxon>
        <taxon>Basidiomycota</taxon>
        <taxon>Agaricomycotina</taxon>
        <taxon>Agaricomycetes</taxon>
        <taxon>Hymenochaetales</taxon>
        <taxon>Hymenochaetaceae</taxon>
        <taxon>Sanghuangporus</taxon>
    </lineage>
</organism>
<dbReference type="EMBL" id="LNZH02000201">
    <property type="protein sequence ID" value="OCB86471.1"/>
    <property type="molecule type" value="Genomic_DNA"/>
</dbReference>
<keyword evidence="2" id="KW-1185">Reference proteome</keyword>
<gene>
    <name evidence="1" type="ORF">A7U60_g6364</name>
</gene>
<accession>A0A9Q5HUX7</accession>
<dbReference type="Proteomes" id="UP000757232">
    <property type="component" value="Unassembled WGS sequence"/>
</dbReference>
<protein>
    <recommendedName>
        <fullName evidence="3">Nucleoside-diphosphate-sugar epimerase</fullName>
    </recommendedName>
</protein>
<comment type="caution">
    <text evidence="1">The sequence shown here is derived from an EMBL/GenBank/DDBJ whole genome shotgun (WGS) entry which is preliminary data.</text>
</comment>
<evidence type="ECO:0000313" key="2">
    <source>
        <dbReference type="Proteomes" id="UP000757232"/>
    </source>
</evidence>
<dbReference type="SUPFAM" id="SSF51735">
    <property type="entry name" value="NAD(P)-binding Rossmann-fold domains"/>
    <property type="match status" value="1"/>
</dbReference>
<evidence type="ECO:0008006" key="3">
    <source>
        <dbReference type="Google" id="ProtNLM"/>
    </source>
</evidence>
<name>A0A9Q5HUX7_SANBA</name>
<dbReference type="Gene3D" id="3.40.50.720">
    <property type="entry name" value="NAD(P)-binding Rossmann-like Domain"/>
    <property type="match status" value="1"/>
</dbReference>
<proteinExistence type="predicted"/>
<dbReference type="AlphaFoldDB" id="A0A9Q5HUX7"/>
<reference evidence="1" key="1">
    <citation type="submission" date="2016-06" db="EMBL/GenBank/DDBJ databases">
        <title>Draft Genome sequence of the fungus Inonotus baumii.</title>
        <authorList>
            <person name="Zhu H."/>
            <person name="Lin W."/>
        </authorList>
    </citation>
    <scope>NUCLEOTIDE SEQUENCE</scope>
    <source>
        <strain evidence="1">821</strain>
    </source>
</reference>
<dbReference type="InterPro" id="IPR036291">
    <property type="entry name" value="NAD(P)-bd_dom_sf"/>
</dbReference>